<evidence type="ECO:0000313" key="2">
    <source>
        <dbReference type="Proteomes" id="UP000467148"/>
    </source>
</evidence>
<evidence type="ECO:0000313" key="1">
    <source>
        <dbReference type="EMBL" id="BBY65506.1"/>
    </source>
</evidence>
<dbReference type="EMBL" id="AP022596">
    <property type="protein sequence ID" value="BBY65506.1"/>
    <property type="molecule type" value="Genomic_DNA"/>
</dbReference>
<keyword evidence="2" id="KW-1185">Reference proteome</keyword>
<protein>
    <submittedName>
        <fullName evidence="1">Uncharacterized protein</fullName>
    </submittedName>
</protein>
<gene>
    <name evidence="1" type="ORF">MHEL_37490</name>
</gene>
<organism evidence="1 2">
    <name type="scientific">Mycolicibacterium helvum</name>
    <dbReference type="NCBI Taxonomy" id="1534349"/>
    <lineage>
        <taxon>Bacteria</taxon>
        <taxon>Bacillati</taxon>
        <taxon>Actinomycetota</taxon>
        <taxon>Actinomycetes</taxon>
        <taxon>Mycobacteriales</taxon>
        <taxon>Mycobacteriaceae</taxon>
        <taxon>Mycolicibacterium</taxon>
    </lineage>
</organism>
<proteinExistence type="predicted"/>
<accession>A0A7I7TBH3</accession>
<name>A0A7I7TBH3_9MYCO</name>
<dbReference type="AlphaFoldDB" id="A0A7I7TBH3"/>
<dbReference type="Proteomes" id="UP000467148">
    <property type="component" value="Chromosome"/>
</dbReference>
<reference evidence="1 2" key="1">
    <citation type="journal article" date="2019" name="Emerg. Microbes Infect.">
        <title>Comprehensive subspecies identification of 175 nontuberculous mycobacteria species based on 7547 genomic profiles.</title>
        <authorList>
            <person name="Matsumoto Y."/>
            <person name="Kinjo T."/>
            <person name="Motooka D."/>
            <person name="Nabeya D."/>
            <person name="Jung N."/>
            <person name="Uechi K."/>
            <person name="Horii T."/>
            <person name="Iida T."/>
            <person name="Fujita J."/>
            <person name="Nakamura S."/>
        </authorList>
    </citation>
    <scope>NUCLEOTIDE SEQUENCE [LARGE SCALE GENOMIC DNA]</scope>
    <source>
        <strain evidence="1 2">JCM 30396</strain>
    </source>
</reference>
<sequence length="115" mass="11878">MVAGGEILYFAADFDDDASRFVAEDGGPRDVEHTAEVVKVAVTQPGCGRADEQFVGTDAVDVDVLDNEGVSVVGENGCFHGMVSPGEGFAGCNGRFVGGRWRGAVLDGPGQAVLM</sequence>
<dbReference type="KEGG" id="mhev:MHEL_37490"/>